<dbReference type="RefSeq" id="WP_125126217.1">
    <property type="nucleotide sequence ID" value="NZ_RHJS01000002.1"/>
</dbReference>
<dbReference type="PROSITE" id="PS50931">
    <property type="entry name" value="HTH_LYSR"/>
    <property type="match status" value="1"/>
</dbReference>
<dbReference type="AlphaFoldDB" id="A0A3R8KRV7"/>
<evidence type="ECO:0000313" key="6">
    <source>
        <dbReference type="EMBL" id="RRK30383.1"/>
    </source>
</evidence>
<protein>
    <submittedName>
        <fullName evidence="6">LysR family transcriptional regulator</fullName>
    </submittedName>
</protein>
<dbReference type="Pfam" id="PF00126">
    <property type="entry name" value="HTH_1"/>
    <property type="match status" value="1"/>
</dbReference>
<evidence type="ECO:0000313" key="7">
    <source>
        <dbReference type="Proteomes" id="UP000274920"/>
    </source>
</evidence>
<gene>
    <name evidence="6" type="ORF">EBB54_02550</name>
</gene>
<evidence type="ECO:0000259" key="5">
    <source>
        <dbReference type="PROSITE" id="PS50931"/>
    </source>
</evidence>
<dbReference type="PANTHER" id="PTHR30346:SF0">
    <property type="entry name" value="HCA OPERON TRANSCRIPTIONAL ACTIVATOR HCAR"/>
    <property type="match status" value="1"/>
</dbReference>
<feature type="domain" description="HTH lysR-type" evidence="5">
    <location>
        <begin position="8"/>
        <end position="65"/>
    </location>
</feature>
<dbReference type="PANTHER" id="PTHR30346">
    <property type="entry name" value="TRANSCRIPTIONAL DUAL REGULATOR HCAR-RELATED"/>
    <property type="match status" value="1"/>
</dbReference>
<keyword evidence="3" id="KW-0238">DNA-binding</keyword>
<organism evidence="6 7">
    <name type="scientific">Schaedlerella arabinosiphila</name>
    <dbReference type="NCBI Taxonomy" id="2044587"/>
    <lineage>
        <taxon>Bacteria</taxon>
        <taxon>Bacillati</taxon>
        <taxon>Bacillota</taxon>
        <taxon>Clostridia</taxon>
        <taxon>Lachnospirales</taxon>
        <taxon>Lachnospiraceae</taxon>
        <taxon>Schaedlerella</taxon>
    </lineage>
</organism>
<evidence type="ECO:0000256" key="1">
    <source>
        <dbReference type="ARBA" id="ARBA00009437"/>
    </source>
</evidence>
<keyword evidence="4" id="KW-0804">Transcription</keyword>
<dbReference type="GO" id="GO:0003677">
    <property type="term" value="F:DNA binding"/>
    <property type="evidence" value="ECO:0007669"/>
    <property type="project" value="UniProtKB-KW"/>
</dbReference>
<name>A0A3R8KRV7_9FIRM</name>
<dbReference type="Pfam" id="PF03466">
    <property type="entry name" value="LysR_substrate"/>
    <property type="match status" value="1"/>
</dbReference>
<dbReference type="Gene3D" id="1.10.10.10">
    <property type="entry name" value="Winged helix-like DNA-binding domain superfamily/Winged helix DNA-binding domain"/>
    <property type="match status" value="1"/>
</dbReference>
<comment type="caution">
    <text evidence="6">The sequence shown here is derived from an EMBL/GenBank/DDBJ whole genome shotgun (WGS) entry which is preliminary data.</text>
</comment>
<dbReference type="InterPro" id="IPR000847">
    <property type="entry name" value="LysR_HTH_N"/>
</dbReference>
<proteinExistence type="inferred from homology"/>
<reference evidence="6" key="1">
    <citation type="submission" date="2018-10" db="EMBL/GenBank/DDBJ databases">
        <title>Schaedlerella arabinophila gen. nov. sp. nov., isolated from the mouse intestinal tract and comparative analysis with the genome of the closely related altered Schaedler flora strain ASF502.</title>
        <authorList>
            <person name="Miyake S."/>
            <person name="Soh M."/>
            <person name="Seedorf H."/>
        </authorList>
    </citation>
    <scope>NUCLEOTIDE SEQUENCE [LARGE SCALE GENOMIC DNA]</scope>
    <source>
        <strain evidence="6">DSM 106076</strain>
    </source>
</reference>
<sequence length="299" mass="35037">MAWENLEIEFRNWEYFLSVAKTLNFSKAANELCITPQALTQQIKKFEDILGKKLFIRSTRNVELTEFGEYCVHRMQPVKDDYDRALEKIKNRIELSDKKLRIVFFRALPKERILNVWIEKIQNYFKGYEIDFIAANIEDVCFYLENGKADVGFTIVDQDLPAETYMTKKIESYPGKIFVSQKHIWLSRKNVTAEDISMEKMIQLDHAGHTWDSKNSVYAKIKCNGIRTTDNFDSMLMCLQKGDCFAVFPDIYNEKKDLHLKSLPLPKEYACIFNIVCIAKKDLGDDRFVNLMEYLNSCC</sequence>
<dbReference type="Proteomes" id="UP000274920">
    <property type="component" value="Unassembled WGS sequence"/>
</dbReference>
<dbReference type="InterPro" id="IPR036390">
    <property type="entry name" value="WH_DNA-bd_sf"/>
</dbReference>
<dbReference type="GO" id="GO:0003700">
    <property type="term" value="F:DNA-binding transcription factor activity"/>
    <property type="evidence" value="ECO:0007669"/>
    <property type="project" value="InterPro"/>
</dbReference>
<accession>A0A3R8KRV7</accession>
<dbReference type="GO" id="GO:0032993">
    <property type="term" value="C:protein-DNA complex"/>
    <property type="evidence" value="ECO:0007669"/>
    <property type="project" value="TreeGrafter"/>
</dbReference>
<dbReference type="Gene3D" id="3.40.190.290">
    <property type="match status" value="1"/>
</dbReference>
<dbReference type="InterPro" id="IPR036388">
    <property type="entry name" value="WH-like_DNA-bd_sf"/>
</dbReference>
<evidence type="ECO:0000256" key="4">
    <source>
        <dbReference type="ARBA" id="ARBA00023163"/>
    </source>
</evidence>
<comment type="similarity">
    <text evidence="1">Belongs to the LysR transcriptional regulatory family.</text>
</comment>
<dbReference type="SUPFAM" id="SSF46785">
    <property type="entry name" value="Winged helix' DNA-binding domain"/>
    <property type="match status" value="1"/>
</dbReference>
<dbReference type="InterPro" id="IPR005119">
    <property type="entry name" value="LysR_subst-bd"/>
</dbReference>
<keyword evidence="2" id="KW-0805">Transcription regulation</keyword>
<keyword evidence="7" id="KW-1185">Reference proteome</keyword>
<dbReference type="SUPFAM" id="SSF53850">
    <property type="entry name" value="Periplasmic binding protein-like II"/>
    <property type="match status" value="1"/>
</dbReference>
<evidence type="ECO:0000256" key="3">
    <source>
        <dbReference type="ARBA" id="ARBA00023125"/>
    </source>
</evidence>
<dbReference type="EMBL" id="RHJS01000002">
    <property type="protein sequence ID" value="RRK30383.1"/>
    <property type="molecule type" value="Genomic_DNA"/>
</dbReference>
<evidence type="ECO:0000256" key="2">
    <source>
        <dbReference type="ARBA" id="ARBA00023015"/>
    </source>
</evidence>